<accession>A0ABQ2UJ55</accession>
<evidence type="ECO:0000256" key="5">
    <source>
        <dbReference type="PROSITE-ProRule" id="PRU01091"/>
    </source>
</evidence>
<comment type="similarity">
    <text evidence="1">Belongs to the AfsR/DnrI/RedD regulatory family.</text>
</comment>
<dbReference type="SMART" id="SM00862">
    <property type="entry name" value="Trans_reg_C"/>
    <property type="match status" value="1"/>
</dbReference>
<dbReference type="PANTHER" id="PTHR35807:SF1">
    <property type="entry name" value="TRANSCRIPTIONAL REGULATOR REDD"/>
    <property type="match status" value="1"/>
</dbReference>
<sequence length="269" mass="29683">MDIDVLGPLTARIAGVSITPSAAKPRKVLAMLAVHADEVVPVASLYEELWGEAVPRSAGTTLQTYVFHLRGLIGAAFKQAQVDGDPKAVLLTQPGGYLLRGGVVDVKEFDRRALEGHRAREKGDFRAAARLFREALAYFRGEALVDVQAGPMLEVELDRLNEARLNVLDRRIDCDLRLGRHHELVGELTALVARNRMHEGLTAHLMVALYRCGRRGHAVEVYRRLRQNLVNELGLEPSPALHRLQRLILTADARLALPADAEAQLEHVG</sequence>
<evidence type="ECO:0000256" key="1">
    <source>
        <dbReference type="ARBA" id="ARBA00005820"/>
    </source>
</evidence>
<keyword evidence="4" id="KW-0804">Transcription</keyword>
<dbReference type="InterPro" id="IPR016032">
    <property type="entry name" value="Sig_transdc_resp-reg_C-effctor"/>
</dbReference>
<dbReference type="SUPFAM" id="SSF46894">
    <property type="entry name" value="C-terminal effector domain of the bipartite response regulators"/>
    <property type="match status" value="1"/>
</dbReference>
<dbReference type="SUPFAM" id="SSF48452">
    <property type="entry name" value="TPR-like"/>
    <property type="match status" value="1"/>
</dbReference>
<evidence type="ECO:0000313" key="7">
    <source>
        <dbReference type="EMBL" id="GGU32303.1"/>
    </source>
</evidence>
<dbReference type="Proteomes" id="UP000649573">
    <property type="component" value="Unassembled WGS sequence"/>
</dbReference>
<keyword evidence="3 5" id="KW-0238">DNA-binding</keyword>
<keyword evidence="2" id="KW-0805">Transcription regulation</keyword>
<dbReference type="Pfam" id="PF03704">
    <property type="entry name" value="BTAD"/>
    <property type="match status" value="1"/>
</dbReference>
<proteinExistence type="inferred from homology"/>
<evidence type="ECO:0000259" key="6">
    <source>
        <dbReference type="PROSITE" id="PS51755"/>
    </source>
</evidence>
<feature type="domain" description="OmpR/PhoB-type" evidence="6">
    <location>
        <begin position="1"/>
        <end position="101"/>
    </location>
</feature>
<dbReference type="PROSITE" id="PS51755">
    <property type="entry name" value="OMPR_PHOB"/>
    <property type="match status" value="1"/>
</dbReference>
<dbReference type="InterPro" id="IPR011990">
    <property type="entry name" value="TPR-like_helical_dom_sf"/>
</dbReference>
<dbReference type="EMBL" id="BMRE01000008">
    <property type="protein sequence ID" value="GGU32303.1"/>
    <property type="molecule type" value="Genomic_DNA"/>
</dbReference>
<gene>
    <name evidence="7" type="ORF">GCM10010178_25590</name>
</gene>
<dbReference type="InterPro" id="IPR001867">
    <property type="entry name" value="OmpR/PhoB-type_DNA-bd"/>
</dbReference>
<protein>
    <recommendedName>
        <fullName evidence="6">OmpR/PhoB-type domain-containing protein</fullName>
    </recommendedName>
</protein>
<dbReference type="InterPro" id="IPR036388">
    <property type="entry name" value="WH-like_DNA-bd_sf"/>
</dbReference>
<evidence type="ECO:0000256" key="2">
    <source>
        <dbReference type="ARBA" id="ARBA00023015"/>
    </source>
</evidence>
<dbReference type="RefSeq" id="WP_189253852.1">
    <property type="nucleotide sequence ID" value="NZ_BMRE01000008.1"/>
</dbReference>
<dbReference type="PANTHER" id="PTHR35807">
    <property type="entry name" value="TRANSCRIPTIONAL REGULATOR REDD-RELATED"/>
    <property type="match status" value="1"/>
</dbReference>
<evidence type="ECO:0000313" key="8">
    <source>
        <dbReference type="Proteomes" id="UP000649573"/>
    </source>
</evidence>
<organism evidence="7 8">
    <name type="scientific">Lentzea flava</name>
    <dbReference type="NCBI Taxonomy" id="103732"/>
    <lineage>
        <taxon>Bacteria</taxon>
        <taxon>Bacillati</taxon>
        <taxon>Actinomycetota</taxon>
        <taxon>Actinomycetes</taxon>
        <taxon>Pseudonocardiales</taxon>
        <taxon>Pseudonocardiaceae</taxon>
        <taxon>Lentzea</taxon>
    </lineage>
</organism>
<dbReference type="SMART" id="SM01043">
    <property type="entry name" value="BTAD"/>
    <property type="match status" value="1"/>
</dbReference>
<dbReference type="Gene3D" id="1.25.40.10">
    <property type="entry name" value="Tetratricopeptide repeat domain"/>
    <property type="match status" value="1"/>
</dbReference>
<dbReference type="Gene3D" id="1.10.10.10">
    <property type="entry name" value="Winged helix-like DNA-binding domain superfamily/Winged helix DNA-binding domain"/>
    <property type="match status" value="1"/>
</dbReference>
<name>A0ABQ2UJ55_9PSEU</name>
<reference evidence="8" key="1">
    <citation type="journal article" date="2019" name="Int. J. Syst. Evol. Microbiol.">
        <title>The Global Catalogue of Microorganisms (GCM) 10K type strain sequencing project: providing services to taxonomists for standard genome sequencing and annotation.</title>
        <authorList>
            <consortium name="The Broad Institute Genomics Platform"/>
            <consortium name="The Broad Institute Genome Sequencing Center for Infectious Disease"/>
            <person name="Wu L."/>
            <person name="Ma J."/>
        </authorList>
    </citation>
    <scope>NUCLEOTIDE SEQUENCE [LARGE SCALE GENOMIC DNA]</scope>
    <source>
        <strain evidence="8">JCM 3296</strain>
    </source>
</reference>
<evidence type="ECO:0000256" key="3">
    <source>
        <dbReference type="ARBA" id="ARBA00023125"/>
    </source>
</evidence>
<dbReference type="Pfam" id="PF00486">
    <property type="entry name" value="Trans_reg_C"/>
    <property type="match status" value="1"/>
</dbReference>
<feature type="DNA-binding region" description="OmpR/PhoB-type" evidence="5">
    <location>
        <begin position="1"/>
        <end position="101"/>
    </location>
</feature>
<dbReference type="CDD" id="cd15831">
    <property type="entry name" value="BTAD"/>
    <property type="match status" value="1"/>
</dbReference>
<keyword evidence="8" id="KW-1185">Reference proteome</keyword>
<dbReference type="InterPro" id="IPR005158">
    <property type="entry name" value="BTAD"/>
</dbReference>
<dbReference type="InterPro" id="IPR051677">
    <property type="entry name" value="AfsR-DnrI-RedD_regulator"/>
</dbReference>
<evidence type="ECO:0000256" key="4">
    <source>
        <dbReference type="ARBA" id="ARBA00023163"/>
    </source>
</evidence>
<comment type="caution">
    <text evidence="7">The sequence shown here is derived from an EMBL/GenBank/DDBJ whole genome shotgun (WGS) entry which is preliminary data.</text>
</comment>